<evidence type="ECO:0000256" key="5">
    <source>
        <dbReference type="ARBA" id="ARBA00022481"/>
    </source>
</evidence>
<reference evidence="13 14" key="1">
    <citation type="submission" date="2020-08" db="EMBL/GenBank/DDBJ databases">
        <title>Genomic Encyclopedia of Type Strains, Phase IV (KMG-IV): sequencing the most valuable type-strain genomes for metagenomic binning, comparative biology and taxonomic classification.</title>
        <authorList>
            <person name="Goeker M."/>
        </authorList>
    </citation>
    <scope>NUCLEOTIDE SEQUENCE [LARGE SCALE GENOMIC DNA]</scope>
    <source>
        <strain evidence="13 14">DSM 24163</strain>
    </source>
</reference>
<sequence length="148" mass="15884">MIVTRHRPVHAAAGFTLIEVLVVVVILGILAAIIAPRIMDRPGEARVARAKVDIQGFETALNLYRLDNFVYPSTEQGLKALVQKPAGTPEAPNWRAGGYVKSLQKDPWGNDYLYLSPGQRGEIDIYSLGADGQPGGDGDSADIGNWGG</sequence>
<proteinExistence type="inferred from homology"/>
<dbReference type="NCBIfam" id="TIGR02532">
    <property type="entry name" value="IV_pilin_GFxxxE"/>
    <property type="match status" value="1"/>
</dbReference>
<evidence type="ECO:0000256" key="2">
    <source>
        <dbReference type="ARBA" id="ARBA00009984"/>
    </source>
</evidence>
<evidence type="ECO:0000256" key="4">
    <source>
        <dbReference type="ARBA" id="ARBA00022475"/>
    </source>
</evidence>
<dbReference type="InterPro" id="IPR013545">
    <property type="entry name" value="T2SS_protein-GspG_C"/>
</dbReference>
<evidence type="ECO:0000256" key="7">
    <source>
        <dbReference type="ARBA" id="ARBA00022692"/>
    </source>
</evidence>
<dbReference type="Pfam" id="PF08334">
    <property type="entry name" value="T2SSG"/>
    <property type="match status" value="1"/>
</dbReference>
<dbReference type="PROSITE" id="PS00409">
    <property type="entry name" value="PROKAR_NTER_METHYL"/>
    <property type="match status" value="1"/>
</dbReference>
<dbReference type="EMBL" id="JACHHP010000001">
    <property type="protein sequence ID" value="MBB5207240.1"/>
    <property type="molecule type" value="Genomic_DNA"/>
</dbReference>
<dbReference type="PRINTS" id="PR00813">
    <property type="entry name" value="BCTERIALGSPG"/>
</dbReference>
<comment type="similarity">
    <text evidence="2">Belongs to the GSP G family.</text>
</comment>
<feature type="transmembrane region" description="Helical" evidence="11">
    <location>
        <begin position="12"/>
        <end position="35"/>
    </location>
</feature>
<dbReference type="NCBIfam" id="TIGR01710">
    <property type="entry name" value="typeII_sec_gspG"/>
    <property type="match status" value="1"/>
</dbReference>
<organism evidence="13 14">
    <name type="scientific">Chiayiivirga flava</name>
    <dbReference type="NCBI Taxonomy" id="659595"/>
    <lineage>
        <taxon>Bacteria</taxon>
        <taxon>Pseudomonadati</taxon>
        <taxon>Pseudomonadota</taxon>
        <taxon>Gammaproteobacteria</taxon>
        <taxon>Lysobacterales</taxon>
        <taxon>Lysobacteraceae</taxon>
        <taxon>Chiayiivirga</taxon>
    </lineage>
</organism>
<gene>
    <name evidence="13" type="ORF">HNQ52_000756</name>
</gene>
<dbReference type="InterPro" id="IPR010054">
    <property type="entry name" value="Type2_sec_GspG"/>
</dbReference>
<protein>
    <recommendedName>
        <fullName evidence="3">Type II secretion system core protein G</fullName>
    </recommendedName>
</protein>
<dbReference type="Proteomes" id="UP000521199">
    <property type="component" value="Unassembled WGS sequence"/>
</dbReference>
<accession>A0A7W8D5M4</accession>
<evidence type="ECO:0000256" key="11">
    <source>
        <dbReference type="SAM" id="Phobius"/>
    </source>
</evidence>
<dbReference type="PANTHER" id="PTHR30093:SF44">
    <property type="entry name" value="TYPE II SECRETION SYSTEM CORE PROTEIN G"/>
    <property type="match status" value="1"/>
</dbReference>
<dbReference type="GO" id="GO:0015628">
    <property type="term" value="P:protein secretion by the type II secretion system"/>
    <property type="evidence" value="ECO:0007669"/>
    <property type="project" value="InterPro"/>
</dbReference>
<dbReference type="InterPro" id="IPR045584">
    <property type="entry name" value="Pilin-like"/>
</dbReference>
<feature type="region of interest" description="Disordered" evidence="10">
    <location>
        <begin position="129"/>
        <end position="148"/>
    </location>
</feature>
<keyword evidence="8 11" id="KW-1133">Transmembrane helix</keyword>
<name>A0A7W8D5M4_9GAMM</name>
<evidence type="ECO:0000256" key="6">
    <source>
        <dbReference type="ARBA" id="ARBA00022519"/>
    </source>
</evidence>
<evidence type="ECO:0000313" key="14">
    <source>
        <dbReference type="Proteomes" id="UP000521199"/>
    </source>
</evidence>
<dbReference type="InterPro" id="IPR000983">
    <property type="entry name" value="Bac_GSPG_pilin"/>
</dbReference>
<keyword evidence="5" id="KW-0488">Methylation</keyword>
<dbReference type="Gene3D" id="3.30.700.10">
    <property type="entry name" value="Glycoprotein, Type 4 Pilin"/>
    <property type="match status" value="1"/>
</dbReference>
<feature type="domain" description="Type II secretion system protein GspG C-terminal" evidence="12">
    <location>
        <begin position="37"/>
        <end position="146"/>
    </location>
</feature>
<keyword evidence="4" id="KW-1003">Cell membrane</keyword>
<comment type="subcellular location">
    <subcellularLocation>
        <location evidence="1">Cell inner membrane</location>
        <topology evidence="1">Single-pass membrane protein</topology>
    </subcellularLocation>
</comment>
<evidence type="ECO:0000256" key="3">
    <source>
        <dbReference type="ARBA" id="ARBA00020042"/>
    </source>
</evidence>
<dbReference type="SUPFAM" id="SSF54523">
    <property type="entry name" value="Pili subunits"/>
    <property type="match status" value="1"/>
</dbReference>
<evidence type="ECO:0000256" key="8">
    <source>
        <dbReference type="ARBA" id="ARBA00022989"/>
    </source>
</evidence>
<evidence type="ECO:0000313" key="13">
    <source>
        <dbReference type="EMBL" id="MBB5207240.1"/>
    </source>
</evidence>
<evidence type="ECO:0000259" key="12">
    <source>
        <dbReference type="Pfam" id="PF08334"/>
    </source>
</evidence>
<dbReference type="RefSeq" id="WP_183959758.1">
    <property type="nucleotide sequence ID" value="NZ_JACHHP010000001.1"/>
</dbReference>
<keyword evidence="6" id="KW-0997">Cell inner membrane</keyword>
<evidence type="ECO:0000256" key="9">
    <source>
        <dbReference type="ARBA" id="ARBA00023136"/>
    </source>
</evidence>
<keyword evidence="14" id="KW-1185">Reference proteome</keyword>
<dbReference type="PANTHER" id="PTHR30093">
    <property type="entry name" value="GENERAL SECRETION PATHWAY PROTEIN G"/>
    <property type="match status" value="1"/>
</dbReference>
<dbReference type="Pfam" id="PF07963">
    <property type="entry name" value="N_methyl"/>
    <property type="match status" value="1"/>
</dbReference>
<dbReference type="GO" id="GO:0015627">
    <property type="term" value="C:type II protein secretion system complex"/>
    <property type="evidence" value="ECO:0007669"/>
    <property type="project" value="InterPro"/>
</dbReference>
<comment type="caution">
    <text evidence="13">The sequence shown here is derived from an EMBL/GenBank/DDBJ whole genome shotgun (WGS) entry which is preliminary data.</text>
</comment>
<evidence type="ECO:0000256" key="10">
    <source>
        <dbReference type="SAM" id="MobiDB-lite"/>
    </source>
</evidence>
<keyword evidence="7 11" id="KW-0812">Transmembrane</keyword>
<dbReference type="GO" id="GO:0005886">
    <property type="term" value="C:plasma membrane"/>
    <property type="evidence" value="ECO:0007669"/>
    <property type="project" value="UniProtKB-SubCell"/>
</dbReference>
<keyword evidence="9 11" id="KW-0472">Membrane</keyword>
<evidence type="ECO:0000256" key="1">
    <source>
        <dbReference type="ARBA" id="ARBA00004377"/>
    </source>
</evidence>
<dbReference type="AlphaFoldDB" id="A0A7W8D5M4"/>
<dbReference type="InterPro" id="IPR012902">
    <property type="entry name" value="N_methyl_site"/>
</dbReference>